<dbReference type="OrthoDB" id="310853at2759"/>
<evidence type="ECO:0000256" key="1">
    <source>
        <dbReference type="ARBA" id="ARBA00004123"/>
    </source>
</evidence>
<evidence type="ECO:0000256" key="3">
    <source>
        <dbReference type="ARBA" id="ARBA00023242"/>
    </source>
</evidence>
<dbReference type="GO" id="GO:0003677">
    <property type="term" value="F:DNA binding"/>
    <property type="evidence" value="ECO:0007669"/>
    <property type="project" value="TreeGrafter"/>
</dbReference>
<feature type="region of interest" description="Disordered" evidence="5">
    <location>
        <begin position="993"/>
        <end position="1133"/>
    </location>
</feature>
<feature type="compositionally biased region" description="Polar residues" evidence="5">
    <location>
        <begin position="1000"/>
        <end position="1010"/>
    </location>
</feature>
<feature type="region of interest" description="Disordered" evidence="5">
    <location>
        <begin position="921"/>
        <end position="971"/>
    </location>
</feature>
<dbReference type="PANTHER" id="PTHR22940:SF4">
    <property type="entry name" value="PROTEIN TIMELESS HOMOLOG"/>
    <property type="match status" value="1"/>
</dbReference>
<evidence type="ECO:0000256" key="5">
    <source>
        <dbReference type="SAM" id="MobiDB-lite"/>
    </source>
</evidence>
<dbReference type="EMBL" id="NHYE01005587">
    <property type="protein sequence ID" value="PPQ68797.1"/>
    <property type="molecule type" value="Genomic_DNA"/>
</dbReference>
<evidence type="ECO:0000259" key="6">
    <source>
        <dbReference type="Pfam" id="PF04821"/>
    </source>
</evidence>
<keyword evidence="4" id="KW-0131">Cell cycle</keyword>
<organism evidence="7 8">
    <name type="scientific">Gymnopilus dilepis</name>
    <dbReference type="NCBI Taxonomy" id="231916"/>
    <lineage>
        <taxon>Eukaryota</taxon>
        <taxon>Fungi</taxon>
        <taxon>Dikarya</taxon>
        <taxon>Basidiomycota</taxon>
        <taxon>Agaricomycotina</taxon>
        <taxon>Agaricomycetes</taxon>
        <taxon>Agaricomycetidae</taxon>
        <taxon>Agaricales</taxon>
        <taxon>Agaricineae</taxon>
        <taxon>Hymenogastraceae</taxon>
        <taxon>Gymnopilus</taxon>
    </lineage>
</organism>
<feature type="compositionally biased region" description="Polar residues" evidence="5">
    <location>
        <begin position="1076"/>
        <end position="1090"/>
    </location>
</feature>
<dbReference type="PANTHER" id="PTHR22940">
    <property type="entry name" value="TIMEOUT/TIMELESS-2"/>
    <property type="match status" value="1"/>
</dbReference>
<comment type="caution">
    <text evidence="7">The sequence shown here is derived from an EMBL/GenBank/DDBJ whole genome shotgun (WGS) entry which is preliminary data.</text>
</comment>
<evidence type="ECO:0000313" key="7">
    <source>
        <dbReference type="EMBL" id="PPQ68797.1"/>
    </source>
</evidence>
<gene>
    <name evidence="7" type="ORF">CVT26_001712</name>
</gene>
<dbReference type="GO" id="GO:0031298">
    <property type="term" value="C:replication fork protection complex"/>
    <property type="evidence" value="ECO:0007669"/>
    <property type="project" value="TreeGrafter"/>
</dbReference>
<keyword evidence="8" id="KW-1185">Reference proteome</keyword>
<feature type="domain" description="Timeless N-terminal" evidence="6">
    <location>
        <begin position="46"/>
        <end position="313"/>
    </location>
</feature>
<dbReference type="Proteomes" id="UP000284706">
    <property type="component" value="Unassembled WGS sequence"/>
</dbReference>
<keyword evidence="3" id="KW-0539">Nucleus</keyword>
<dbReference type="GO" id="GO:0000076">
    <property type="term" value="P:DNA replication checkpoint signaling"/>
    <property type="evidence" value="ECO:0007669"/>
    <property type="project" value="TreeGrafter"/>
</dbReference>
<dbReference type="InParanoid" id="A0A409VRC3"/>
<comment type="subcellular location">
    <subcellularLocation>
        <location evidence="1">Nucleus</location>
    </subcellularLocation>
</comment>
<protein>
    <recommendedName>
        <fullName evidence="6">Timeless N-terminal domain-containing protein</fullName>
    </recommendedName>
</protein>
<dbReference type="InterPro" id="IPR006906">
    <property type="entry name" value="Timeless_N"/>
</dbReference>
<dbReference type="Pfam" id="PF04821">
    <property type="entry name" value="TIMELESS"/>
    <property type="match status" value="1"/>
</dbReference>
<evidence type="ECO:0000313" key="8">
    <source>
        <dbReference type="Proteomes" id="UP000284706"/>
    </source>
</evidence>
<feature type="compositionally biased region" description="Basic and acidic residues" evidence="5">
    <location>
        <begin position="1031"/>
        <end position="1042"/>
    </location>
</feature>
<dbReference type="STRING" id="231916.A0A409VRC3"/>
<keyword evidence="2" id="KW-0236">DNA replication inhibitor</keyword>
<dbReference type="GO" id="GO:0006281">
    <property type="term" value="P:DNA repair"/>
    <property type="evidence" value="ECO:0007669"/>
    <property type="project" value="TreeGrafter"/>
</dbReference>
<reference evidence="7 8" key="1">
    <citation type="journal article" date="2018" name="Evol. Lett.">
        <title>Horizontal gene cluster transfer increased hallucinogenic mushroom diversity.</title>
        <authorList>
            <person name="Reynolds H.T."/>
            <person name="Vijayakumar V."/>
            <person name="Gluck-Thaler E."/>
            <person name="Korotkin H.B."/>
            <person name="Matheny P.B."/>
            <person name="Slot J.C."/>
        </authorList>
    </citation>
    <scope>NUCLEOTIDE SEQUENCE [LARGE SCALE GENOMIC DNA]</scope>
    <source>
        <strain evidence="7 8">SRW20</strain>
    </source>
</reference>
<sequence>MASEIIELSDQSDGEREVDFLDRRALLKPIVGRVIDALGGREGDYYVMGDEASGCLKDLKKLWRKDDTDDERTVARLFWEMRLLPNDLIPILLETAGKGLVEDKKAISCVDLMTAMTWPIDLAEELKELDEELDKGTDYTQLLQSHLHYKAVLLKPGVIQALFGIMLPPLAKGMKERTERDGQIINVVLHLIRNLAFIKDLPANSHLSSDQAEFSNLQSKFIRALSDTSMLDLLLMIATNADNDPLFANWNTLVLEILYLFFRGVKPETLAADQEKQPAANLQRLLALEDRTRRELSRKATSRHSRFGTTISVKLNPNRRPPQTDDGASANEQPYSSSRSFVLHRQSAIHAESGSVMDMSKRQKHKKFNKLDDLGTQDNLSLEARITLQNLATEFMESFLLDTAFLSGLLKDIRSERPKITEKDNLRLLYVTKWFLEFFLNKRSKEQQAQSGQDKWNFGLVAEVTERSWIIWVLKRMREAVEEKPKLWNELQAGIECLTQLLLLIDKMSSSSEITDPTLKEAADVLQQQLVYNGDVLDIALESLRSYKPGTQSLAYLDSSVFLAYALLRMLERWGKEKGDDTYVRKKLKRAGTTEEDGIPDVEEEIEDAEEVINETIFTFDAFESKFAHADITHTLLTYLARYREFSSSECMRRVVSLLHRQAIKAKAEGLFFNVSTLGLFKSILVDQKSLPLEQPYKDLINLINFILRQFFKALDNDPFLAVEAFFPKNRGNWKQYSSWEPEKKTHQRGRTVVDTRFPPDVVVKKGYTWSEQLGIVIASLVEAKQESLITWTTEILAFVIGQRSRIIEETDTVQHGTSPADEDNDEASSTRRLEQPSAQAQAKIKDYLIPYTSDEQADAATKNPNLKLLFRLSKFYILDEDSEELEWYIPSAITIPDLQRTLNVIHKFLETPIDLDGERASSLLHKKRRRRRRRSPSPDSQSEGEPRRKTRKEKKKKEKEQYKSAQFIEDSDAEYGDMDAFLEREKLQREKASLAAASVSLNRPSNMKATGTKKRRRKGEIASASKKRKEAPTSDEDKADSSDSDVAIDPEGNQPNSAHRPKPRPRPRPSLGRKNLSSPRSTMPLSSPKISPVHDSQLASEAPRELDEDVEFHPAALHRQSAKRLILSDDEE</sequence>
<evidence type="ECO:0000256" key="2">
    <source>
        <dbReference type="ARBA" id="ARBA00022880"/>
    </source>
</evidence>
<feature type="compositionally biased region" description="Basic residues" evidence="5">
    <location>
        <begin position="949"/>
        <end position="958"/>
    </location>
</feature>
<feature type="region of interest" description="Disordered" evidence="5">
    <location>
        <begin position="297"/>
        <end position="336"/>
    </location>
</feature>
<dbReference type="FunCoup" id="A0A409VRC3">
    <property type="interactions" value="81"/>
</dbReference>
<proteinExistence type="predicted"/>
<dbReference type="GO" id="GO:0043111">
    <property type="term" value="P:replication fork arrest"/>
    <property type="evidence" value="ECO:0007669"/>
    <property type="project" value="TreeGrafter"/>
</dbReference>
<feature type="compositionally biased region" description="Basic residues" evidence="5">
    <location>
        <begin position="925"/>
        <end position="936"/>
    </location>
</feature>
<feature type="region of interest" description="Disordered" evidence="5">
    <location>
        <begin position="811"/>
        <end position="840"/>
    </location>
</feature>
<name>A0A409VRC3_9AGAR</name>
<dbReference type="InterPro" id="IPR044998">
    <property type="entry name" value="Timeless"/>
</dbReference>
<accession>A0A409VRC3</accession>
<dbReference type="AlphaFoldDB" id="A0A409VRC3"/>
<evidence type="ECO:0000256" key="4">
    <source>
        <dbReference type="ARBA" id="ARBA00023306"/>
    </source>
</evidence>